<proteinExistence type="predicted"/>
<comment type="caution">
    <text evidence="1">The sequence shown here is derived from an EMBL/GenBank/DDBJ whole genome shotgun (WGS) entry which is preliminary data.</text>
</comment>
<gene>
    <name evidence="1" type="ORF">FWK35_00020828</name>
</gene>
<protein>
    <submittedName>
        <fullName evidence="1">Zinc finger MYM-type protein 1-like</fullName>
    </submittedName>
</protein>
<keyword evidence="2" id="KW-1185">Reference proteome</keyword>
<sequence length="138" mass="16009">MEEVHYDDSLEDAFIVVDSDGKIKERPKPFFSPKPKKKIRTDEDPRVDEVYSILKTYTDMGVARVGQGEHFPTPAPQIELKQSFFNLIMGRQQHRSNPPVSNTAEFWKRSLLIPYMDSLISSLERRFSDENLPAFSLF</sequence>
<organism evidence="1 2">
    <name type="scientific">Aphis craccivora</name>
    <name type="common">Cowpea aphid</name>
    <dbReference type="NCBI Taxonomy" id="307492"/>
    <lineage>
        <taxon>Eukaryota</taxon>
        <taxon>Metazoa</taxon>
        <taxon>Ecdysozoa</taxon>
        <taxon>Arthropoda</taxon>
        <taxon>Hexapoda</taxon>
        <taxon>Insecta</taxon>
        <taxon>Pterygota</taxon>
        <taxon>Neoptera</taxon>
        <taxon>Paraneoptera</taxon>
        <taxon>Hemiptera</taxon>
        <taxon>Sternorrhyncha</taxon>
        <taxon>Aphidomorpha</taxon>
        <taxon>Aphidoidea</taxon>
        <taxon>Aphididae</taxon>
        <taxon>Aphidini</taxon>
        <taxon>Aphis</taxon>
        <taxon>Aphis</taxon>
    </lineage>
</organism>
<evidence type="ECO:0000313" key="1">
    <source>
        <dbReference type="EMBL" id="KAF0727649.1"/>
    </source>
</evidence>
<accession>A0A6G0WK61</accession>
<dbReference type="Proteomes" id="UP000478052">
    <property type="component" value="Unassembled WGS sequence"/>
</dbReference>
<dbReference type="OrthoDB" id="10023262at2759"/>
<name>A0A6G0WK61_APHCR</name>
<reference evidence="1 2" key="1">
    <citation type="submission" date="2019-08" db="EMBL/GenBank/DDBJ databases">
        <title>Whole genome of Aphis craccivora.</title>
        <authorList>
            <person name="Voronova N.V."/>
            <person name="Shulinski R.S."/>
            <person name="Bandarenka Y.V."/>
            <person name="Zhorov D.G."/>
            <person name="Warner D."/>
        </authorList>
    </citation>
    <scope>NUCLEOTIDE SEQUENCE [LARGE SCALE GENOMIC DNA]</scope>
    <source>
        <strain evidence="1">180601</strain>
        <tissue evidence="1">Whole Body</tissue>
    </source>
</reference>
<dbReference type="AlphaFoldDB" id="A0A6G0WK61"/>
<dbReference type="EMBL" id="VUJU01008652">
    <property type="protein sequence ID" value="KAF0727649.1"/>
    <property type="molecule type" value="Genomic_DNA"/>
</dbReference>
<evidence type="ECO:0000313" key="2">
    <source>
        <dbReference type="Proteomes" id="UP000478052"/>
    </source>
</evidence>